<dbReference type="PROSITE" id="PS51257">
    <property type="entry name" value="PROKAR_LIPOPROTEIN"/>
    <property type="match status" value="1"/>
</dbReference>
<dbReference type="AlphaFoldDB" id="A0A7X3LGW6"/>
<dbReference type="Proteomes" id="UP000460318">
    <property type="component" value="Unassembled WGS sequence"/>
</dbReference>
<evidence type="ECO:0008006" key="3">
    <source>
        <dbReference type="Google" id="ProtNLM"/>
    </source>
</evidence>
<evidence type="ECO:0000313" key="1">
    <source>
        <dbReference type="EMBL" id="MWV44497.1"/>
    </source>
</evidence>
<gene>
    <name evidence="1" type="ORF">GRF59_12755</name>
</gene>
<keyword evidence="2" id="KW-1185">Reference proteome</keyword>
<proteinExistence type="predicted"/>
<evidence type="ECO:0000313" key="2">
    <source>
        <dbReference type="Proteomes" id="UP000460318"/>
    </source>
</evidence>
<protein>
    <recommendedName>
        <fullName evidence="3">Lipoprotein</fullName>
    </recommendedName>
</protein>
<reference evidence="1 2" key="1">
    <citation type="submission" date="2019-12" db="EMBL/GenBank/DDBJ databases">
        <title>Paenibacillus sp. nov., an endophytic bacterium isolated from the stem of Dendrobium.</title>
        <authorList>
            <person name="Zhao R."/>
        </authorList>
    </citation>
    <scope>NUCLEOTIDE SEQUENCE [LARGE SCALE GENOMIC DNA]</scope>
    <source>
        <strain evidence="1 2">HJL G12</strain>
    </source>
</reference>
<dbReference type="EMBL" id="WUBI01000001">
    <property type="protein sequence ID" value="MWV44497.1"/>
    <property type="molecule type" value="Genomic_DNA"/>
</dbReference>
<accession>A0A7X3LGW6</accession>
<comment type="caution">
    <text evidence="1">The sequence shown here is derived from an EMBL/GenBank/DDBJ whole genome shotgun (WGS) entry which is preliminary data.</text>
</comment>
<sequence>MKKSILVTIVLFIILAGCSSGKKTENISKEDLGIIQMDSGKKIVYGMSREEAEKILGTGEKSDMGKFKYESGVSIFYRNNSVAAMILDEESEGKYKTTHDVGIGMLKQQVIKAYGENYVPSPSEMNLDYVYDTNMNTFINGYNTIAAKDADRFYAISSTFDENGNLQRILLFDCLFAIFME</sequence>
<organism evidence="1 2">
    <name type="scientific">Paenibacillus dendrobii</name>
    <dbReference type="NCBI Taxonomy" id="2691084"/>
    <lineage>
        <taxon>Bacteria</taxon>
        <taxon>Bacillati</taxon>
        <taxon>Bacillota</taxon>
        <taxon>Bacilli</taxon>
        <taxon>Bacillales</taxon>
        <taxon>Paenibacillaceae</taxon>
        <taxon>Paenibacillus</taxon>
    </lineage>
</organism>
<name>A0A7X3LGW6_9BACL</name>